<dbReference type="PANTHER" id="PTHR11461">
    <property type="entry name" value="SERINE PROTEASE INHIBITOR, SERPIN"/>
    <property type="match status" value="1"/>
</dbReference>
<name>A0A803MGK6_CHEQI</name>
<dbReference type="GO" id="GO:0005615">
    <property type="term" value="C:extracellular space"/>
    <property type="evidence" value="ECO:0007669"/>
    <property type="project" value="InterPro"/>
</dbReference>
<evidence type="ECO:0000313" key="4">
    <source>
        <dbReference type="Proteomes" id="UP000596660"/>
    </source>
</evidence>
<feature type="domain" description="Serpin" evidence="2">
    <location>
        <begin position="2"/>
        <end position="161"/>
    </location>
</feature>
<dbReference type="InterPro" id="IPR036186">
    <property type="entry name" value="Serpin_sf"/>
</dbReference>
<dbReference type="EnsemblPlants" id="AUR62029108-RA">
    <property type="protein sequence ID" value="AUR62029108-RA:cds"/>
    <property type="gene ID" value="AUR62029108"/>
</dbReference>
<protein>
    <recommendedName>
        <fullName evidence="2">Serpin domain-containing protein</fullName>
    </recommendedName>
</protein>
<accession>A0A803MGK6</accession>
<dbReference type="InterPro" id="IPR000215">
    <property type="entry name" value="Serpin_fam"/>
</dbReference>
<dbReference type="AlphaFoldDB" id="A0A803MGK6"/>
<evidence type="ECO:0000256" key="1">
    <source>
        <dbReference type="ARBA" id="ARBA00009500"/>
    </source>
</evidence>
<dbReference type="SUPFAM" id="SSF56574">
    <property type="entry name" value="Serpins"/>
    <property type="match status" value="1"/>
</dbReference>
<evidence type="ECO:0000259" key="2">
    <source>
        <dbReference type="Pfam" id="PF00079"/>
    </source>
</evidence>
<dbReference type="Gramene" id="AUR62029108-RA">
    <property type="protein sequence ID" value="AUR62029108-RA:cds"/>
    <property type="gene ID" value="AUR62029108"/>
</dbReference>
<dbReference type="PANTHER" id="PTHR11461:SF211">
    <property type="entry name" value="GH10112P-RELATED"/>
    <property type="match status" value="1"/>
</dbReference>
<reference evidence="3" key="1">
    <citation type="journal article" date="2017" name="Nature">
        <title>The genome of Chenopodium quinoa.</title>
        <authorList>
            <person name="Jarvis D.E."/>
            <person name="Ho Y.S."/>
            <person name="Lightfoot D.J."/>
            <person name="Schmoeckel S.M."/>
            <person name="Li B."/>
            <person name="Borm T.J.A."/>
            <person name="Ohyanagi H."/>
            <person name="Mineta K."/>
            <person name="Michell C.T."/>
            <person name="Saber N."/>
            <person name="Kharbatia N.M."/>
            <person name="Rupper R.R."/>
            <person name="Sharp A.R."/>
            <person name="Dally N."/>
            <person name="Boughton B.A."/>
            <person name="Woo Y.H."/>
            <person name="Gao G."/>
            <person name="Schijlen E.G.W.M."/>
            <person name="Guo X."/>
            <person name="Momin A.A."/>
            <person name="Negrao S."/>
            <person name="Al-Babili S."/>
            <person name="Gehring C."/>
            <person name="Roessner U."/>
            <person name="Jung C."/>
            <person name="Murphy K."/>
            <person name="Arold S.T."/>
            <person name="Gojobori T."/>
            <person name="van der Linden C.G."/>
            <person name="van Loo E.N."/>
            <person name="Jellen E.N."/>
            <person name="Maughan P.J."/>
            <person name="Tester M."/>
        </authorList>
    </citation>
    <scope>NUCLEOTIDE SEQUENCE [LARGE SCALE GENOMIC DNA]</scope>
    <source>
        <strain evidence="3">cv. PI 614886</strain>
    </source>
</reference>
<sequence length="231" mass="26357">MEGDFFLLNGDSVKVPFMTSYKEQYIKTFDDFKVLRLPYKQGEDKRQFSMYIFLPNVKDGLSNLVQKVCSRDGFVNNNLVHCEKVLVDDFRLPKFKISFGFEASEVLKNLGVELPFMGGGLMKVIDSYEAKYLYVSSIIQKSFIEINEEGTEAAAATAIQASVQCLMIPKVESLLYVPRLEAHLSHQEERNTWKIGACLLLVYQVARSRTLKSFKSFDALLVFGGHKRHLN</sequence>
<organism evidence="3 4">
    <name type="scientific">Chenopodium quinoa</name>
    <name type="common">Quinoa</name>
    <dbReference type="NCBI Taxonomy" id="63459"/>
    <lineage>
        <taxon>Eukaryota</taxon>
        <taxon>Viridiplantae</taxon>
        <taxon>Streptophyta</taxon>
        <taxon>Embryophyta</taxon>
        <taxon>Tracheophyta</taxon>
        <taxon>Spermatophyta</taxon>
        <taxon>Magnoliopsida</taxon>
        <taxon>eudicotyledons</taxon>
        <taxon>Gunneridae</taxon>
        <taxon>Pentapetalae</taxon>
        <taxon>Caryophyllales</taxon>
        <taxon>Chenopodiaceae</taxon>
        <taxon>Chenopodioideae</taxon>
        <taxon>Atripliceae</taxon>
        <taxon>Chenopodium</taxon>
    </lineage>
</organism>
<comment type="similarity">
    <text evidence="1">Belongs to the serpin family.</text>
</comment>
<dbReference type="Gene3D" id="2.30.39.10">
    <property type="entry name" value="Alpha-1-antitrypsin, domain 1"/>
    <property type="match status" value="1"/>
</dbReference>
<reference evidence="3" key="2">
    <citation type="submission" date="2021-03" db="UniProtKB">
        <authorList>
            <consortium name="EnsemblPlants"/>
        </authorList>
    </citation>
    <scope>IDENTIFICATION</scope>
</reference>
<proteinExistence type="inferred from homology"/>
<dbReference type="OMA" id="CIHREDF"/>
<dbReference type="InterPro" id="IPR023796">
    <property type="entry name" value="Serpin_dom"/>
</dbReference>
<dbReference type="InterPro" id="IPR042185">
    <property type="entry name" value="Serpin_sf_2"/>
</dbReference>
<keyword evidence="4" id="KW-1185">Reference proteome</keyword>
<dbReference type="GO" id="GO:0004867">
    <property type="term" value="F:serine-type endopeptidase inhibitor activity"/>
    <property type="evidence" value="ECO:0007669"/>
    <property type="project" value="InterPro"/>
</dbReference>
<dbReference type="Pfam" id="PF00079">
    <property type="entry name" value="Serpin"/>
    <property type="match status" value="1"/>
</dbReference>
<dbReference type="Proteomes" id="UP000596660">
    <property type="component" value="Unplaced"/>
</dbReference>
<evidence type="ECO:0000313" key="3">
    <source>
        <dbReference type="EnsemblPlants" id="AUR62029108-RA:cds"/>
    </source>
</evidence>
<dbReference type="Gene3D" id="6.20.40.10">
    <property type="match status" value="1"/>
</dbReference>